<sequence length="322" mass="34187">MSYILGRIGQAVIVLAIAFTAAFVLLQALPGDALLIKFESPESGLGPEQIALLRESLGANTPIWQQFFGTLGGFLVGDFGYSVQSGTPVREIIAAALPNTVVLAASAFVVAILLAVGLAVLAHLGWFPWLRSLLRSLPSLFISVPVFWLGIVLIQVFSFRLGWLPVINPGPIEGLIMPVAALALPIAAPMAQVLIRSIDDVLTQPFITVVRSKGASDWWILTRNVARNAVLPTLTIAGLLLGELISGAVITETVFGRAGIGRATEQAVTNQDTPVLQAVVVISATVFVLVNLAVDLLYPILDPRLKTMKTTGKTTQTVKVPA</sequence>
<dbReference type="AlphaFoldDB" id="A0A3A5MFF8"/>
<dbReference type="RefSeq" id="WP_119974367.1">
    <property type="nucleotide sequence ID" value="NZ_JBHSQA010000003.1"/>
</dbReference>
<accession>A0A3A5MFF8</accession>
<feature type="transmembrane region" description="Helical" evidence="7">
    <location>
        <begin position="101"/>
        <end position="127"/>
    </location>
</feature>
<keyword evidence="5 7" id="KW-1133">Transmembrane helix</keyword>
<evidence type="ECO:0000256" key="6">
    <source>
        <dbReference type="ARBA" id="ARBA00023136"/>
    </source>
</evidence>
<evidence type="ECO:0000313" key="10">
    <source>
        <dbReference type="Proteomes" id="UP000272015"/>
    </source>
</evidence>
<dbReference type="SUPFAM" id="SSF161098">
    <property type="entry name" value="MetI-like"/>
    <property type="match status" value="1"/>
</dbReference>
<dbReference type="CDD" id="cd06261">
    <property type="entry name" value="TM_PBP2"/>
    <property type="match status" value="1"/>
</dbReference>
<evidence type="ECO:0000256" key="2">
    <source>
        <dbReference type="ARBA" id="ARBA00022448"/>
    </source>
</evidence>
<keyword evidence="4 7" id="KW-0812">Transmembrane</keyword>
<keyword evidence="10" id="KW-1185">Reference proteome</keyword>
<feature type="transmembrane region" description="Helical" evidence="7">
    <location>
        <begin position="175"/>
        <end position="195"/>
    </location>
</feature>
<feature type="transmembrane region" description="Helical" evidence="7">
    <location>
        <begin position="139"/>
        <end position="163"/>
    </location>
</feature>
<organism evidence="9 10">
    <name type="scientific">Cryobacterium melibiosiphilum</name>
    <dbReference type="NCBI Taxonomy" id="995039"/>
    <lineage>
        <taxon>Bacteria</taxon>
        <taxon>Bacillati</taxon>
        <taxon>Actinomycetota</taxon>
        <taxon>Actinomycetes</taxon>
        <taxon>Micrococcales</taxon>
        <taxon>Microbacteriaceae</taxon>
        <taxon>Cryobacterium</taxon>
    </lineage>
</organism>
<dbReference type="InterPro" id="IPR045621">
    <property type="entry name" value="BPD_transp_1_N"/>
</dbReference>
<dbReference type="Pfam" id="PF19300">
    <property type="entry name" value="BPD_transp_1_N"/>
    <property type="match status" value="1"/>
</dbReference>
<feature type="domain" description="ABC transmembrane type-1" evidence="8">
    <location>
        <begin position="97"/>
        <end position="298"/>
    </location>
</feature>
<dbReference type="InterPro" id="IPR000515">
    <property type="entry name" value="MetI-like"/>
</dbReference>
<reference evidence="9 10" key="1">
    <citation type="submission" date="2018-09" db="EMBL/GenBank/DDBJ databases">
        <title>Novel species of Cryobacterium.</title>
        <authorList>
            <person name="Liu Q."/>
            <person name="Xin Y.-H."/>
        </authorList>
    </citation>
    <scope>NUCLEOTIDE SEQUENCE [LARGE SCALE GENOMIC DNA]</scope>
    <source>
        <strain evidence="9 10">Hh39</strain>
    </source>
</reference>
<feature type="transmembrane region" description="Helical" evidence="7">
    <location>
        <begin position="229"/>
        <end position="255"/>
    </location>
</feature>
<comment type="caution">
    <text evidence="9">The sequence shown here is derived from an EMBL/GenBank/DDBJ whole genome shotgun (WGS) entry which is preliminary data.</text>
</comment>
<feature type="transmembrane region" description="Helical" evidence="7">
    <location>
        <begin position="275"/>
        <end position="298"/>
    </location>
</feature>
<proteinExistence type="inferred from homology"/>
<feature type="transmembrane region" description="Helical" evidence="7">
    <location>
        <begin position="12"/>
        <end position="29"/>
    </location>
</feature>
<evidence type="ECO:0000256" key="5">
    <source>
        <dbReference type="ARBA" id="ARBA00022989"/>
    </source>
</evidence>
<comment type="similarity">
    <text evidence="7">Belongs to the binding-protein-dependent transport system permease family.</text>
</comment>
<evidence type="ECO:0000259" key="8">
    <source>
        <dbReference type="PROSITE" id="PS50928"/>
    </source>
</evidence>
<gene>
    <name evidence="9" type="ORF">D6T64_08900</name>
</gene>
<evidence type="ECO:0000256" key="4">
    <source>
        <dbReference type="ARBA" id="ARBA00022692"/>
    </source>
</evidence>
<evidence type="ECO:0000256" key="3">
    <source>
        <dbReference type="ARBA" id="ARBA00022475"/>
    </source>
</evidence>
<evidence type="ECO:0000256" key="7">
    <source>
        <dbReference type="RuleBase" id="RU363032"/>
    </source>
</evidence>
<dbReference type="PANTHER" id="PTHR43163">
    <property type="entry name" value="DIPEPTIDE TRANSPORT SYSTEM PERMEASE PROTEIN DPPB-RELATED"/>
    <property type="match status" value="1"/>
</dbReference>
<dbReference type="PROSITE" id="PS50928">
    <property type="entry name" value="ABC_TM1"/>
    <property type="match status" value="1"/>
</dbReference>
<name>A0A3A5MFF8_9MICO</name>
<dbReference type="EMBL" id="QZVS01000079">
    <property type="protein sequence ID" value="RJT88890.1"/>
    <property type="molecule type" value="Genomic_DNA"/>
</dbReference>
<dbReference type="Proteomes" id="UP000272015">
    <property type="component" value="Unassembled WGS sequence"/>
</dbReference>
<protein>
    <submittedName>
        <fullName evidence="9">ABC transporter permease</fullName>
    </submittedName>
</protein>
<dbReference type="Pfam" id="PF00528">
    <property type="entry name" value="BPD_transp_1"/>
    <property type="match status" value="1"/>
</dbReference>
<keyword evidence="6 7" id="KW-0472">Membrane</keyword>
<keyword evidence="2 7" id="KW-0813">Transport</keyword>
<evidence type="ECO:0000313" key="9">
    <source>
        <dbReference type="EMBL" id="RJT88890.1"/>
    </source>
</evidence>
<dbReference type="GO" id="GO:0055085">
    <property type="term" value="P:transmembrane transport"/>
    <property type="evidence" value="ECO:0007669"/>
    <property type="project" value="InterPro"/>
</dbReference>
<evidence type="ECO:0000256" key="1">
    <source>
        <dbReference type="ARBA" id="ARBA00004651"/>
    </source>
</evidence>
<dbReference type="OrthoDB" id="9778910at2"/>
<dbReference type="Gene3D" id="1.10.3720.10">
    <property type="entry name" value="MetI-like"/>
    <property type="match status" value="1"/>
</dbReference>
<dbReference type="GO" id="GO:0005886">
    <property type="term" value="C:plasma membrane"/>
    <property type="evidence" value="ECO:0007669"/>
    <property type="project" value="UniProtKB-SubCell"/>
</dbReference>
<comment type="subcellular location">
    <subcellularLocation>
        <location evidence="1 7">Cell membrane</location>
        <topology evidence="1 7">Multi-pass membrane protein</topology>
    </subcellularLocation>
</comment>
<dbReference type="PANTHER" id="PTHR43163:SF6">
    <property type="entry name" value="DIPEPTIDE TRANSPORT SYSTEM PERMEASE PROTEIN DPPB-RELATED"/>
    <property type="match status" value="1"/>
</dbReference>
<keyword evidence="3" id="KW-1003">Cell membrane</keyword>
<dbReference type="InterPro" id="IPR035906">
    <property type="entry name" value="MetI-like_sf"/>
</dbReference>